<comment type="caution">
    <text evidence="1">The sequence shown here is derived from an EMBL/GenBank/DDBJ whole genome shotgun (WGS) entry which is preliminary data.</text>
</comment>
<dbReference type="Proteomes" id="UP001175226">
    <property type="component" value="Unassembled WGS sequence"/>
</dbReference>
<dbReference type="AlphaFoldDB" id="A0AA39K379"/>
<reference evidence="1" key="1">
    <citation type="submission" date="2023-06" db="EMBL/GenBank/DDBJ databases">
        <authorList>
            <consortium name="Lawrence Berkeley National Laboratory"/>
            <person name="Ahrendt S."/>
            <person name="Sahu N."/>
            <person name="Indic B."/>
            <person name="Wong-Bajracharya J."/>
            <person name="Merenyi Z."/>
            <person name="Ke H.-M."/>
            <person name="Monk M."/>
            <person name="Kocsube S."/>
            <person name="Drula E."/>
            <person name="Lipzen A."/>
            <person name="Balint B."/>
            <person name="Henrissat B."/>
            <person name="Andreopoulos B."/>
            <person name="Martin F.M."/>
            <person name="Harder C.B."/>
            <person name="Rigling D."/>
            <person name="Ford K.L."/>
            <person name="Foster G.D."/>
            <person name="Pangilinan J."/>
            <person name="Papanicolaou A."/>
            <person name="Barry K."/>
            <person name="LaButti K."/>
            <person name="Viragh M."/>
            <person name="Koriabine M."/>
            <person name="Yan M."/>
            <person name="Riley R."/>
            <person name="Champramary S."/>
            <person name="Plett K.L."/>
            <person name="Tsai I.J."/>
            <person name="Slot J."/>
            <person name="Sipos G."/>
            <person name="Plett J."/>
            <person name="Nagy L.G."/>
            <person name="Grigoriev I.V."/>
        </authorList>
    </citation>
    <scope>NUCLEOTIDE SEQUENCE</scope>
    <source>
        <strain evidence="1">FPL87.14</strain>
    </source>
</reference>
<accession>A0AA39K379</accession>
<evidence type="ECO:0000313" key="2">
    <source>
        <dbReference type="Proteomes" id="UP001175226"/>
    </source>
</evidence>
<dbReference type="EMBL" id="JAUEPT010000004">
    <property type="protein sequence ID" value="KAK0452561.1"/>
    <property type="molecule type" value="Genomic_DNA"/>
</dbReference>
<sequence length="115" mass="13224">MSKPSYLAPVIVFVPLAEMLPPPRRRPAFGRQARHVPQHPLLRMKGADECRPRDDERSGCALLYPQTREDIYKKFFAEGLPIKSCLLTHLLHDYFLAVIAVKLMEKEQDPIDILT</sequence>
<name>A0AA39K379_9AGAR</name>
<gene>
    <name evidence="1" type="ORF">EV421DRAFT_1731182</name>
</gene>
<evidence type="ECO:0000313" key="1">
    <source>
        <dbReference type="EMBL" id="KAK0452561.1"/>
    </source>
</evidence>
<protein>
    <submittedName>
        <fullName evidence="1">Uncharacterized protein</fullName>
    </submittedName>
</protein>
<keyword evidence="2" id="KW-1185">Reference proteome</keyword>
<organism evidence="1 2">
    <name type="scientific">Armillaria borealis</name>
    <dbReference type="NCBI Taxonomy" id="47425"/>
    <lineage>
        <taxon>Eukaryota</taxon>
        <taxon>Fungi</taxon>
        <taxon>Dikarya</taxon>
        <taxon>Basidiomycota</taxon>
        <taxon>Agaricomycotina</taxon>
        <taxon>Agaricomycetes</taxon>
        <taxon>Agaricomycetidae</taxon>
        <taxon>Agaricales</taxon>
        <taxon>Marasmiineae</taxon>
        <taxon>Physalacriaceae</taxon>
        <taxon>Armillaria</taxon>
    </lineage>
</organism>
<proteinExistence type="predicted"/>